<comment type="similarity">
    <text evidence="10 11">Belongs to the TonB-dependent receptor family.</text>
</comment>
<dbReference type="CDD" id="cd01347">
    <property type="entry name" value="ligand_gated_channel"/>
    <property type="match status" value="1"/>
</dbReference>
<evidence type="ECO:0000256" key="4">
    <source>
        <dbReference type="ARBA" id="ARBA00022692"/>
    </source>
</evidence>
<dbReference type="HOGENOM" id="CLU_008287_18_4_0"/>
<dbReference type="EMBL" id="CP001968">
    <property type="protein sequence ID" value="ADD67766.1"/>
    <property type="molecule type" value="Genomic_DNA"/>
</dbReference>
<sequence precursor="true">MKKTLIALAMIFFAMSTTVSAENLMQDTIYLDTISVTGEPESNKDMQSTNVRVHEVKRSNNIADFLEDDPEISLKRKTLIGDSGDVLTIRGQSGQRILLNLDGRNMNSTGTNGGNYIDFSTIPLDNIEKIEVIKGGSSAEYGNNAIGGVINAYTFRPATKPKISLYGTMGWWDEDESFNNIRGSYSQKFGPVGLSLGASYQEADEYLWNNDYRSTHIAPKLYIDTPWDGELILGYDYTKTYRGMIKTNRVSSDPDDPGYHDKINSNAPLSLGETFAGGAGGQAMSVIGDGAHYDKIKHMYTASYTQYIGTKAFVELSTFMNREDRMDKNYADKTTTAAGVTVSEGDLVLDRTVEVDRSYGFKGKTEIYFEKHKLNIGAEQKNMKAGEIDVDYVAPAPWTGSIASSDSGPRIRTNAVFLSDSWDITDKLTFDIGARYDQYDALQHKDVAGTRTRLNYDDESITPKAGITYSLTNNDKVSVYIYQSYRTPTIPEMNHFVDAQTVPLLENSELSPEKADAVDIAYKHNFANNAGHIKLSAFYYDIDDYLLMGSNPITNKGRITYNIDNAVFKGVSAEGRYNINPKISINAGVAFQDSEKSGDPVTAEYADYSSDNVDYIPDIKGTAGVIWKINDKLTLDTELIYVGEREYFYYSKTRELDPYYLLGTSLSWEFAKNTTVEFYLDNIFDEDYEEQYGYPAIGLNGGVSLKWTY</sequence>
<dbReference type="PANTHER" id="PTHR30069">
    <property type="entry name" value="TONB-DEPENDENT OUTER MEMBRANE RECEPTOR"/>
    <property type="match status" value="1"/>
</dbReference>
<keyword evidence="7 10" id="KW-0472">Membrane</keyword>
<dbReference type="PROSITE" id="PS52016">
    <property type="entry name" value="TONB_DEPENDENT_REC_3"/>
    <property type="match status" value="1"/>
</dbReference>
<evidence type="ECO:0000259" key="14">
    <source>
        <dbReference type="Pfam" id="PF07715"/>
    </source>
</evidence>
<dbReference type="InterPro" id="IPR036942">
    <property type="entry name" value="Beta-barrel_TonB_sf"/>
</dbReference>
<dbReference type="Gene3D" id="2.170.130.10">
    <property type="entry name" value="TonB-dependent receptor, plug domain"/>
    <property type="match status" value="1"/>
</dbReference>
<accession>D4H6Q0</accession>
<evidence type="ECO:0000256" key="1">
    <source>
        <dbReference type="ARBA" id="ARBA00004571"/>
    </source>
</evidence>
<keyword evidence="16" id="KW-1185">Reference proteome</keyword>
<dbReference type="InParanoid" id="D4H6Q0"/>
<feature type="chain" id="PRO_5003058399" evidence="12">
    <location>
        <begin position="22"/>
        <end position="709"/>
    </location>
</feature>
<dbReference type="Proteomes" id="UP000002012">
    <property type="component" value="Chromosome"/>
</dbReference>
<dbReference type="PROSITE" id="PS00430">
    <property type="entry name" value="TONB_DEPENDENT_REC_1"/>
    <property type="match status" value="1"/>
</dbReference>
<dbReference type="RefSeq" id="WP_013010297.1">
    <property type="nucleotide sequence ID" value="NC_013943.1"/>
</dbReference>
<evidence type="ECO:0000256" key="11">
    <source>
        <dbReference type="RuleBase" id="RU003357"/>
    </source>
</evidence>
<dbReference type="InterPro" id="IPR037066">
    <property type="entry name" value="Plug_dom_sf"/>
</dbReference>
<dbReference type="OrthoDB" id="9763670at2"/>
<evidence type="ECO:0000256" key="3">
    <source>
        <dbReference type="ARBA" id="ARBA00022452"/>
    </source>
</evidence>
<keyword evidence="6 11" id="KW-0798">TonB box</keyword>
<feature type="domain" description="TonB-dependent receptor-like beta-barrel" evidence="13">
    <location>
        <begin position="257"/>
        <end position="683"/>
    </location>
</feature>
<dbReference type="PaxDb" id="522772-Dacet_0988"/>
<evidence type="ECO:0000256" key="5">
    <source>
        <dbReference type="ARBA" id="ARBA00022729"/>
    </source>
</evidence>
<gene>
    <name evidence="15" type="ordered locus">Dacet_0988</name>
</gene>
<evidence type="ECO:0000256" key="10">
    <source>
        <dbReference type="PROSITE-ProRule" id="PRU01360"/>
    </source>
</evidence>
<dbReference type="InterPro" id="IPR000531">
    <property type="entry name" value="Beta-barrel_TonB"/>
</dbReference>
<evidence type="ECO:0000256" key="12">
    <source>
        <dbReference type="SAM" id="SignalP"/>
    </source>
</evidence>
<comment type="subcellular location">
    <subcellularLocation>
        <location evidence="1 10">Cell outer membrane</location>
        <topology evidence="1 10">Multi-pass membrane protein</topology>
    </subcellularLocation>
</comment>
<dbReference type="Pfam" id="PF00593">
    <property type="entry name" value="TonB_dep_Rec_b-barrel"/>
    <property type="match status" value="1"/>
</dbReference>
<evidence type="ECO:0000256" key="2">
    <source>
        <dbReference type="ARBA" id="ARBA00022448"/>
    </source>
</evidence>
<dbReference type="AlphaFoldDB" id="D4H6Q0"/>
<dbReference type="GO" id="GO:0009279">
    <property type="term" value="C:cell outer membrane"/>
    <property type="evidence" value="ECO:0007669"/>
    <property type="project" value="UniProtKB-SubCell"/>
</dbReference>
<evidence type="ECO:0000256" key="6">
    <source>
        <dbReference type="ARBA" id="ARBA00023077"/>
    </source>
</evidence>
<dbReference type="GO" id="GO:0044718">
    <property type="term" value="P:siderophore transmembrane transport"/>
    <property type="evidence" value="ECO:0007669"/>
    <property type="project" value="TreeGrafter"/>
</dbReference>
<dbReference type="InterPro" id="IPR039426">
    <property type="entry name" value="TonB-dep_rcpt-like"/>
</dbReference>
<evidence type="ECO:0000256" key="9">
    <source>
        <dbReference type="ARBA" id="ARBA00023237"/>
    </source>
</evidence>
<keyword evidence="9 10" id="KW-0998">Cell outer membrane</keyword>
<reference evidence="15 16" key="1">
    <citation type="journal article" date="2010" name="Stand. Genomic Sci.">
        <title>Complete genome sequence of Denitrovibrio acetiphilus type strain (N2460).</title>
        <authorList>
            <person name="Kiss H."/>
            <person name="Lang E."/>
            <person name="Lapidus A."/>
            <person name="Copeland A."/>
            <person name="Nolan M."/>
            <person name="Glavina Del Rio T."/>
            <person name="Chen F."/>
            <person name="Lucas S."/>
            <person name="Tice H."/>
            <person name="Cheng J.F."/>
            <person name="Han C."/>
            <person name="Goodwin L."/>
            <person name="Pitluck S."/>
            <person name="Liolios K."/>
            <person name="Pati A."/>
            <person name="Ivanova N."/>
            <person name="Mavromatis K."/>
            <person name="Chen A."/>
            <person name="Palaniappan K."/>
            <person name="Land M."/>
            <person name="Hauser L."/>
            <person name="Chang Y.J."/>
            <person name="Jeffries C.D."/>
            <person name="Detter J.C."/>
            <person name="Brettin T."/>
            <person name="Spring S."/>
            <person name="Rohde M."/>
            <person name="Goker M."/>
            <person name="Woyke T."/>
            <person name="Bristow J."/>
            <person name="Eisen J.A."/>
            <person name="Markowitz V."/>
            <person name="Hugenholtz P."/>
            <person name="Kyrpides N.C."/>
            <person name="Klenk H.P."/>
        </authorList>
    </citation>
    <scope>NUCLEOTIDE SEQUENCE [LARGE SCALE GENOMIC DNA]</scope>
    <source>
        <strain evidence="16">DSM 12809 / NBRC 114555 / N2460</strain>
    </source>
</reference>
<keyword evidence="8 15" id="KW-0675">Receptor</keyword>
<evidence type="ECO:0000313" key="16">
    <source>
        <dbReference type="Proteomes" id="UP000002012"/>
    </source>
</evidence>
<feature type="domain" description="TonB-dependent receptor plug" evidence="14">
    <location>
        <begin position="55"/>
        <end position="149"/>
    </location>
</feature>
<dbReference type="InterPro" id="IPR012910">
    <property type="entry name" value="Plug_dom"/>
</dbReference>
<dbReference type="eggNOG" id="COG4771">
    <property type="taxonomic scope" value="Bacteria"/>
</dbReference>
<dbReference type="SUPFAM" id="SSF56935">
    <property type="entry name" value="Porins"/>
    <property type="match status" value="1"/>
</dbReference>
<dbReference type="InterPro" id="IPR010916">
    <property type="entry name" value="TonB_box_CS"/>
</dbReference>
<dbReference type="PANTHER" id="PTHR30069:SF29">
    <property type="entry name" value="HEMOGLOBIN AND HEMOGLOBIN-HAPTOGLOBIN-BINDING PROTEIN 1-RELATED"/>
    <property type="match status" value="1"/>
</dbReference>
<feature type="signal peptide" evidence="12">
    <location>
        <begin position="1"/>
        <end position="21"/>
    </location>
</feature>
<keyword evidence="4 10" id="KW-0812">Transmembrane</keyword>
<dbReference type="GO" id="GO:0015344">
    <property type="term" value="F:siderophore uptake transmembrane transporter activity"/>
    <property type="evidence" value="ECO:0007669"/>
    <property type="project" value="TreeGrafter"/>
</dbReference>
<name>D4H6Q0_DENA2</name>
<proteinExistence type="inferred from homology"/>
<protein>
    <submittedName>
        <fullName evidence="15">TonB-dependent receptor</fullName>
    </submittedName>
</protein>
<keyword evidence="5 12" id="KW-0732">Signal</keyword>
<dbReference type="STRING" id="522772.Dacet_0988"/>
<keyword evidence="2 10" id="KW-0813">Transport</keyword>
<organism evidence="15 16">
    <name type="scientific">Denitrovibrio acetiphilus (strain DSM 12809 / NBRC 114555 / N2460)</name>
    <dbReference type="NCBI Taxonomy" id="522772"/>
    <lineage>
        <taxon>Bacteria</taxon>
        <taxon>Pseudomonadati</taxon>
        <taxon>Deferribacterota</taxon>
        <taxon>Deferribacteres</taxon>
        <taxon>Deferribacterales</taxon>
        <taxon>Geovibrionaceae</taxon>
        <taxon>Denitrovibrio</taxon>
    </lineage>
</organism>
<evidence type="ECO:0000256" key="8">
    <source>
        <dbReference type="ARBA" id="ARBA00023170"/>
    </source>
</evidence>
<evidence type="ECO:0000313" key="15">
    <source>
        <dbReference type="EMBL" id="ADD67766.1"/>
    </source>
</evidence>
<dbReference type="Gene3D" id="2.40.170.20">
    <property type="entry name" value="TonB-dependent receptor, beta-barrel domain"/>
    <property type="match status" value="1"/>
</dbReference>
<dbReference type="Pfam" id="PF07715">
    <property type="entry name" value="Plug"/>
    <property type="match status" value="1"/>
</dbReference>
<evidence type="ECO:0000256" key="7">
    <source>
        <dbReference type="ARBA" id="ARBA00023136"/>
    </source>
</evidence>
<keyword evidence="3 10" id="KW-1134">Transmembrane beta strand</keyword>
<dbReference type="KEGG" id="dap:Dacet_0988"/>
<evidence type="ECO:0000259" key="13">
    <source>
        <dbReference type="Pfam" id="PF00593"/>
    </source>
</evidence>